<gene>
    <name evidence="1" type="ORF">LC087_07955</name>
</gene>
<evidence type="ECO:0000313" key="2">
    <source>
        <dbReference type="Proteomes" id="UP001197974"/>
    </source>
</evidence>
<evidence type="ECO:0000313" key="1">
    <source>
        <dbReference type="EMBL" id="WLR44024.1"/>
    </source>
</evidence>
<dbReference type="Pfam" id="PF10750">
    <property type="entry name" value="DUF2536"/>
    <property type="match status" value="1"/>
</dbReference>
<dbReference type="Proteomes" id="UP001197974">
    <property type="component" value="Chromosome"/>
</dbReference>
<sequence>MNFHLDLIQDKVEFFEASSLKELERKVNEQIEVNQKIMLGVHSVTHHIHVEDNGRKTWSAVVHFKVRKV</sequence>
<reference evidence="1 2" key="1">
    <citation type="submission" date="2023-06" db="EMBL/GenBank/DDBJ databases">
        <title>Five Gram-positive bacteria isolated from mangrove sediments in Shenzhen, Guangdong, China.</title>
        <authorList>
            <person name="Yu S."/>
            <person name="Zheng W."/>
            <person name="Huang Y."/>
        </authorList>
    </citation>
    <scope>NUCLEOTIDE SEQUENCE [LARGE SCALE GENOMIC DNA]</scope>
    <source>
        <strain evidence="1 2">SaN35-3</strain>
    </source>
</reference>
<dbReference type="InterPro" id="IPR019686">
    <property type="entry name" value="DUF2536"/>
</dbReference>
<organism evidence="1 2">
    <name type="scientific">Bacillus carboniphilus</name>
    <dbReference type="NCBI Taxonomy" id="86663"/>
    <lineage>
        <taxon>Bacteria</taxon>
        <taxon>Bacillati</taxon>
        <taxon>Bacillota</taxon>
        <taxon>Bacilli</taxon>
        <taxon>Bacillales</taxon>
        <taxon>Bacillaceae</taxon>
        <taxon>Bacillus</taxon>
    </lineage>
</organism>
<dbReference type="EMBL" id="CP129013">
    <property type="protein sequence ID" value="WLR44024.1"/>
    <property type="molecule type" value="Genomic_DNA"/>
</dbReference>
<proteinExistence type="predicted"/>
<protein>
    <submittedName>
        <fullName evidence="1">DUF2536 family protein</fullName>
    </submittedName>
</protein>
<accession>A0ABY9JZ21</accession>
<name>A0ABY9JZ21_9BACI</name>
<dbReference type="RefSeq" id="WP_226539811.1">
    <property type="nucleotide sequence ID" value="NZ_CP129013.1"/>
</dbReference>
<keyword evidence="2" id="KW-1185">Reference proteome</keyword>